<accession>I2FIJ7</accession>
<keyword evidence="7 17" id="KW-0378">Hydrolase</keyword>
<dbReference type="GO" id="GO:0004308">
    <property type="term" value="F:exo-alpha-sialidase activity"/>
    <property type="evidence" value="ECO:0007669"/>
    <property type="project" value="UniProtKB-UniRule"/>
</dbReference>
<name>I2FIJ7_IH5N1</name>
<keyword evidence="12" id="KW-1133">Transmembrane helix</keyword>
<evidence type="ECO:0000256" key="14">
    <source>
        <dbReference type="ARBA" id="ARBA00023157"/>
    </source>
</evidence>
<keyword evidence="4 17" id="KW-1032">Host cell membrane</keyword>
<comment type="subcellular location">
    <subcellularLocation>
        <location evidence="2">Host membrane</location>
        <topology evidence="2">Single-pass type II membrane protein</topology>
    </subcellularLocation>
    <subcellularLocation>
        <location evidence="17">Virion membrane</location>
    </subcellularLocation>
    <subcellularLocation>
        <location evidence="17">Host apical cell membrane</location>
        <topology evidence="17">Single-pass type II membrane protein</topology>
    </subcellularLocation>
</comment>
<keyword evidence="16 17" id="KW-0326">Glycosidase</keyword>
<keyword evidence="10 17" id="KW-1043">Host membrane</keyword>
<evidence type="ECO:0000256" key="10">
    <source>
        <dbReference type="ARBA" id="ARBA00022870"/>
    </source>
</evidence>
<dbReference type="SUPFAM" id="SSF50939">
    <property type="entry name" value="Sialidases"/>
    <property type="match status" value="1"/>
</dbReference>
<evidence type="ECO:0000313" key="18">
    <source>
        <dbReference type="EMBL" id="BAM14832.1"/>
    </source>
</evidence>
<comment type="subunit">
    <text evidence="3 17">Homotetramer.</text>
</comment>
<evidence type="ECO:0000256" key="3">
    <source>
        <dbReference type="ARBA" id="ARBA00011881"/>
    </source>
</evidence>
<evidence type="ECO:0000256" key="4">
    <source>
        <dbReference type="ARBA" id="ARBA00022511"/>
    </source>
</evidence>
<evidence type="ECO:0000256" key="17">
    <source>
        <dbReference type="RuleBase" id="RU361252"/>
    </source>
</evidence>
<dbReference type="InterPro" id="IPR036278">
    <property type="entry name" value="Sialidase_sf"/>
</dbReference>
<comment type="similarity">
    <text evidence="17">Belongs to the glycosyl hydrolase 34 family.</text>
</comment>
<keyword evidence="6 17" id="KW-0479">Metal-binding</keyword>
<organism evidence="18">
    <name type="scientific">Influenza A virus(A/muscovy duck/Vietnam/OIE-3509/2011(H5N1))</name>
    <dbReference type="NCBI Taxonomy" id="1181674"/>
    <lineage>
        <taxon>Viruses</taxon>
        <taxon>Riboviria</taxon>
        <taxon>Orthornavirae</taxon>
        <taxon>Negarnaviricota</taxon>
        <taxon>Polyploviricotina</taxon>
        <taxon>Insthoviricetes</taxon>
        <taxon>Articulavirales</taxon>
        <taxon>Orthomyxoviridae</taxon>
        <taxon>Alphainfluenzavirus</taxon>
        <taxon>Alphainfluenzavirus influenzae</taxon>
        <taxon>Influenza A virus</taxon>
    </lineage>
</organism>
<evidence type="ECO:0000256" key="15">
    <source>
        <dbReference type="ARBA" id="ARBA00023180"/>
    </source>
</evidence>
<dbReference type="GO" id="GO:0016020">
    <property type="term" value="C:membrane"/>
    <property type="evidence" value="ECO:0007669"/>
    <property type="project" value="InterPro"/>
</dbReference>
<dbReference type="InterPro" id="IPR001860">
    <property type="entry name" value="Glyco_hydro_34"/>
</dbReference>
<dbReference type="Gene3D" id="2.120.10.10">
    <property type="match status" value="1"/>
</dbReference>
<dbReference type="GO" id="GO:0005975">
    <property type="term" value="P:carbohydrate metabolic process"/>
    <property type="evidence" value="ECO:0007669"/>
    <property type="project" value="UniProtKB-UniRule"/>
</dbReference>
<evidence type="ECO:0000256" key="8">
    <source>
        <dbReference type="ARBA" id="ARBA00022837"/>
    </source>
</evidence>
<evidence type="ECO:0000256" key="13">
    <source>
        <dbReference type="ARBA" id="ARBA00023136"/>
    </source>
</evidence>
<dbReference type="EMBL" id="AB716331">
    <property type="protein sequence ID" value="BAM14832.1"/>
    <property type="molecule type" value="Viral_cRNA"/>
</dbReference>
<sequence length="175" mass="18633">GSICMVTGIVSLMLQVGNMISIWVSHSIHTGNQHQAEPISNTNFPTEKAVASAKLAGNSSLCPINGWAVYSKDNSIRIGSKGDVFVIREPFISCSHLECRTFFLTQGALLNDKHSNGTAKDRSPHRTLMSCPVGEAPSPYNSRFESVAWSASACHDGTSWLTIGISGPDNGAVAV</sequence>
<evidence type="ECO:0000256" key="12">
    <source>
        <dbReference type="ARBA" id="ARBA00022989"/>
    </source>
</evidence>
<comment type="cofactor">
    <cofactor evidence="1 17">
        <name>Ca(2+)</name>
        <dbReference type="ChEBI" id="CHEBI:29108"/>
    </cofactor>
</comment>
<keyword evidence="11" id="KW-0735">Signal-anchor</keyword>
<feature type="non-terminal residue" evidence="18">
    <location>
        <position position="175"/>
    </location>
</feature>
<keyword evidence="14" id="KW-1015">Disulfide bond</keyword>
<evidence type="ECO:0000256" key="6">
    <source>
        <dbReference type="ARBA" id="ARBA00022723"/>
    </source>
</evidence>
<dbReference type="Pfam" id="PF00064">
    <property type="entry name" value="Neur"/>
    <property type="match status" value="1"/>
</dbReference>
<proteinExistence type="inferred from homology"/>
<dbReference type="GO" id="GO:0046872">
    <property type="term" value="F:metal ion binding"/>
    <property type="evidence" value="ECO:0007669"/>
    <property type="project" value="UniProtKB-KW"/>
</dbReference>
<gene>
    <name evidence="17 18" type="primary">NA</name>
</gene>
<comment type="function">
    <text evidence="17">Catalyzes the removal of terminal sialic acid residues from viral and cellular glycoconjugates.</text>
</comment>
<evidence type="ECO:0000256" key="11">
    <source>
        <dbReference type="ARBA" id="ARBA00022968"/>
    </source>
</evidence>
<keyword evidence="15 17" id="KW-0325">Glycoprotein</keyword>
<protein>
    <recommendedName>
        <fullName evidence="17">Neuraminidase</fullName>
        <ecNumber evidence="17">3.2.1.18</ecNumber>
    </recommendedName>
</protein>
<keyword evidence="9 17" id="KW-0946">Virion</keyword>
<evidence type="ECO:0000256" key="9">
    <source>
        <dbReference type="ARBA" id="ARBA00022844"/>
    </source>
</evidence>
<dbReference type="GO" id="GO:0055036">
    <property type="term" value="C:virion membrane"/>
    <property type="evidence" value="ECO:0007669"/>
    <property type="project" value="UniProtKB-SubCell"/>
</dbReference>
<evidence type="ECO:0000256" key="2">
    <source>
        <dbReference type="ARBA" id="ARBA00004597"/>
    </source>
</evidence>
<keyword evidence="5" id="KW-0812">Transmembrane</keyword>
<comment type="PTM">
    <text evidence="17">N-glycosylated.</text>
</comment>
<evidence type="ECO:0000256" key="16">
    <source>
        <dbReference type="ARBA" id="ARBA00023295"/>
    </source>
</evidence>
<keyword evidence="13" id="KW-0472">Membrane</keyword>
<evidence type="ECO:0000256" key="7">
    <source>
        <dbReference type="ARBA" id="ARBA00022801"/>
    </source>
</evidence>
<keyword evidence="8 17" id="KW-0106">Calcium</keyword>
<comment type="catalytic activity">
    <reaction evidence="17">
        <text>Hydrolysis of alpha-(2-&gt;3)-, alpha-(2-&gt;6)-, alpha-(2-&gt;8)- glycosidic linkages of terminal sialic acid residues in oligosaccharides, glycoproteins, glycolipids, colominic acid and synthetic substrates.</text>
        <dbReference type="EC" id="3.2.1.18"/>
    </reaction>
</comment>
<reference evidence="18" key="1">
    <citation type="submission" date="2012-05" db="EMBL/GenBank/DDBJ databases">
        <title>Characterization of avian influenza viruses isolated from birds in Vietnam in 2011.</title>
        <authorList>
            <person name="Kida H."/>
            <person name="Sakoda Y."/>
            <person name="Okamatsu M."/>
            <person name="Nam H.V."/>
            <person name="Long N.V."/>
            <person name="Huy C.D."/>
            <person name="Tien T.N."/>
        </authorList>
    </citation>
    <scope>NUCLEOTIDE SEQUENCE</scope>
    <source>
        <strain evidence="18">A/muscovy duck/Vietnam/OIE-3509/2011</strain>
    </source>
</reference>
<dbReference type="EC" id="3.2.1.18" evidence="17"/>
<dbReference type="GO" id="GO:0020002">
    <property type="term" value="C:host cell plasma membrane"/>
    <property type="evidence" value="ECO:0007669"/>
    <property type="project" value="UniProtKB-SubCell"/>
</dbReference>
<feature type="non-terminal residue" evidence="18">
    <location>
        <position position="1"/>
    </location>
</feature>
<evidence type="ECO:0000256" key="5">
    <source>
        <dbReference type="ARBA" id="ARBA00022692"/>
    </source>
</evidence>
<evidence type="ECO:0000256" key="1">
    <source>
        <dbReference type="ARBA" id="ARBA00001913"/>
    </source>
</evidence>